<dbReference type="SUPFAM" id="SSF51735">
    <property type="entry name" value="NAD(P)-binding Rossmann-fold domains"/>
    <property type="match status" value="1"/>
</dbReference>
<name>A0AAN9UFD4_9PEZI</name>
<dbReference type="Proteomes" id="UP001320420">
    <property type="component" value="Unassembled WGS sequence"/>
</dbReference>
<dbReference type="Pfam" id="PF01370">
    <property type="entry name" value="Epimerase"/>
    <property type="match status" value="1"/>
</dbReference>
<dbReference type="EMBL" id="JAKJXP020000142">
    <property type="protein sequence ID" value="KAK7742428.1"/>
    <property type="molecule type" value="Genomic_DNA"/>
</dbReference>
<dbReference type="PANTHER" id="PTHR48079">
    <property type="entry name" value="PROTEIN YEEZ"/>
    <property type="match status" value="1"/>
</dbReference>
<dbReference type="InterPro" id="IPR051783">
    <property type="entry name" value="NAD(P)-dependent_oxidoreduct"/>
</dbReference>
<dbReference type="PANTHER" id="PTHR48079:SF6">
    <property type="entry name" value="NAD(P)-BINDING DOMAIN-CONTAINING PROTEIN-RELATED"/>
    <property type="match status" value="1"/>
</dbReference>
<comment type="caution">
    <text evidence="2">The sequence shown here is derived from an EMBL/GenBank/DDBJ whole genome shotgun (WGS) entry which is preliminary data.</text>
</comment>
<dbReference type="InterPro" id="IPR036291">
    <property type="entry name" value="NAD(P)-bd_dom_sf"/>
</dbReference>
<dbReference type="InterPro" id="IPR001509">
    <property type="entry name" value="Epimerase_deHydtase"/>
</dbReference>
<dbReference type="GO" id="GO:0004029">
    <property type="term" value="F:aldehyde dehydrogenase (NAD+) activity"/>
    <property type="evidence" value="ECO:0007669"/>
    <property type="project" value="TreeGrafter"/>
</dbReference>
<feature type="domain" description="NAD-dependent epimerase/dehydratase" evidence="1">
    <location>
        <begin position="5"/>
        <end position="243"/>
    </location>
</feature>
<evidence type="ECO:0000259" key="1">
    <source>
        <dbReference type="Pfam" id="PF01370"/>
    </source>
</evidence>
<dbReference type="Gene3D" id="3.40.50.720">
    <property type="entry name" value="NAD(P)-binding Rossmann-like Domain"/>
    <property type="match status" value="1"/>
</dbReference>
<reference evidence="2 3" key="1">
    <citation type="submission" date="2024-02" db="EMBL/GenBank/DDBJ databases">
        <title>De novo assembly and annotation of 12 fungi associated with fruit tree decline syndrome in Ontario, Canada.</title>
        <authorList>
            <person name="Sulman M."/>
            <person name="Ellouze W."/>
            <person name="Ilyukhin E."/>
        </authorList>
    </citation>
    <scope>NUCLEOTIDE SEQUENCE [LARGE SCALE GENOMIC DNA]</scope>
    <source>
        <strain evidence="2 3">M11/M66-122</strain>
    </source>
</reference>
<sequence length="348" mass="37648">MSHNILITGASGYLGGTLLARLGAAKLPPYGNLYALVRTDDQAKAVLTYGAQPLKFDTRDEGALRAAVVEHKITVVYFLIDAIHSTAQTYFIKALGEVKQKTGQEVHFLHTSGAKIFSIFAGAPTDRPLLDTDPHIYDIQKAQVPAIELMKEAVNTNCTVVEESEKHGVRGYVFAPCIVYGKGEGFGNPISNQTTCVVRAAKSAGRVYRVDTDRPTWPVCHVIDNTNLYLEILRNILAGENPDHGKNGFYLASSGSVAWDDLYAAIAKSLAQRGVVADDGVALADDEALEKMAVGLSAPKDFVPLLLSGKGEKVGWKPIYAPEHILETADAEVELILEEIKVRSISLT</sequence>
<accession>A0AAN9UFD4</accession>
<dbReference type="AlphaFoldDB" id="A0AAN9UFD4"/>
<proteinExistence type="predicted"/>
<dbReference type="GO" id="GO:0005737">
    <property type="term" value="C:cytoplasm"/>
    <property type="evidence" value="ECO:0007669"/>
    <property type="project" value="TreeGrafter"/>
</dbReference>
<evidence type="ECO:0000313" key="3">
    <source>
        <dbReference type="Proteomes" id="UP001320420"/>
    </source>
</evidence>
<protein>
    <recommendedName>
        <fullName evidence="1">NAD-dependent epimerase/dehydratase domain-containing protein</fullName>
    </recommendedName>
</protein>
<organism evidence="2 3">
    <name type="scientific">Diatrype stigma</name>
    <dbReference type="NCBI Taxonomy" id="117547"/>
    <lineage>
        <taxon>Eukaryota</taxon>
        <taxon>Fungi</taxon>
        <taxon>Dikarya</taxon>
        <taxon>Ascomycota</taxon>
        <taxon>Pezizomycotina</taxon>
        <taxon>Sordariomycetes</taxon>
        <taxon>Xylariomycetidae</taxon>
        <taxon>Xylariales</taxon>
        <taxon>Diatrypaceae</taxon>
        <taxon>Diatrype</taxon>
    </lineage>
</organism>
<keyword evidence="3" id="KW-1185">Reference proteome</keyword>
<evidence type="ECO:0000313" key="2">
    <source>
        <dbReference type="EMBL" id="KAK7742428.1"/>
    </source>
</evidence>
<gene>
    <name evidence="2" type="ORF">SLS62_010736</name>
</gene>